<protein>
    <submittedName>
        <fullName evidence="2">SH3 domain-containing protein</fullName>
    </submittedName>
</protein>
<dbReference type="Gene3D" id="2.30.30.40">
    <property type="entry name" value="SH3 Domains"/>
    <property type="match status" value="1"/>
</dbReference>
<comment type="caution">
    <text evidence="2">The sequence shown here is derived from an EMBL/GenBank/DDBJ whole genome shotgun (WGS) entry which is preliminary data.</text>
</comment>
<dbReference type="PROSITE" id="PS51781">
    <property type="entry name" value="SH3B"/>
    <property type="match status" value="1"/>
</dbReference>
<evidence type="ECO:0000313" key="3">
    <source>
        <dbReference type="Proteomes" id="UP000444174"/>
    </source>
</evidence>
<dbReference type="InterPro" id="IPR003646">
    <property type="entry name" value="SH3-like_bac-type"/>
</dbReference>
<dbReference type="Proteomes" id="UP000444174">
    <property type="component" value="Unassembled WGS sequence"/>
</dbReference>
<reference evidence="2 3" key="1">
    <citation type="submission" date="2019-10" db="EMBL/GenBank/DDBJ databases">
        <title>Epibacterium sp. nov., isolated from seawater.</title>
        <authorList>
            <person name="Zhang X."/>
            <person name="Li N."/>
        </authorList>
    </citation>
    <scope>NUCLEOTIDE SEQUENCE [LARGE SCALE GENOMIC DNA]</scope>
    <source>
        <strain evidence="2 3">SM1979</strain>
    </source>
</reference>
<dbReference type="Pfam" id="PF08239">
    <property type="entry name" value="SH3_3"/>
    <property type="match status" value="1"/>
</dbReference>
<keyword evidence="3" id="KW-1185">Reference proteome</keyword>
<name>A0A843YIZ6_9RHOB</name>
<proteinExistence type="predicted"/>
<dbReference type="SMART" id="SM00287">
    <property type="entry name" value="SH3b"/>
    <property type="match status" value="1"/>
</dbReference>
<feature type="domain" description="SH3b" evidence="1">
    <location>
        <begin position="138"/>
        <end position="203"/>
    </location>
</feature>
<evidence type="ECO:0000259" key="1">
    <source>
        <dbReference type="PROSITE" id="PS51781"/>
    </source>
</evidence>
<sequence>MRFVVVCFLGLGAVFYELSGGADFAPAERVGPVNVARETQAVPIQVARATPPPVLSSKEVVPAAQPERPAANPGLRQEIARNNLTQIGNAFGSAAGFDGRIPTGGLQLVSLDGGLSAITTQPVAPLVEPVVRPEPEGPDVRFVRASRVNMRQGPGTNYSVLTRLLANDKVIVLEDSGTGWLRLKVDKSGRVGWIAASLLSKKAP</sequence>
<dbReference type="AlphaFoldDB" id="A0A843YIZ6"/>
<accession>A0A843YIZ6</accession>
<dbReference type="EMBL" id="WIBF01000004">
    <property type="protein sequence ID" value="MQQ08697.1"/>
    <property type="molecule type" value="Genomic_DNA"/>
</dbReference>
<evidence type="ECO:0000313" key="2">
    <source>
        <dbReference type="EMBL" id="MQQ08697.1"/>
    </source>
</evidence>
<gene>
    <name evidence="2" type="ORF">GFB49_09555</name>
</gene>
<organism evidence="2 3">
    <name type="scientific">Tritonibacter litoralis</name>
    <dbReference type="NCBI Taxonomy" id="2662264"/>
    <lineage>
        <taxon>Bacteria</taxon>
        <taxon>Pseudomonadati</taxon>
        <taxon>Pseudomonadota</taxon>
        <taxon>Alphaproteobacteria</taxon>
        <taxon>Rhodobacterales</taxon>
        <taxon>Paracoccaceae</taxon>
        <taxon>Tritonibacter</taxon>
    </lineage>
</organism>